<accession>A0ABV7YG87</accession>
<sequence>MSEDDEGGSPVCFLPNVCPACGRLTDTEPRPDTCPECGADLPDVY</sequence>
<name>A0ABV7YG87_9ACTN</name>
<dbReference type="RefSeq" id="WP_205115781.1">
    <property type="nucleotide sequence ID" value="NZ_JAFBCM010000001.1"/>
</dbReference>
<reference evidence="2" key="1">
    <citation type="journal article" date="2019" name="Int. J. Syst. Evol. Microbiol.">
        <title>The Global Catalogue of Microorganisms (GCM) 10K type strain sequencing project: providing services to taxonomists for standard genome sequencing and annotation.</title>
        <authorList>
            <consortium name="The Broad Institute Genomics Platform"/>
            <consortium name="The Broad Institute Genome Sequencing Center for Infectious Disease"/>
            <person name="Wu L."/>
            <person name="Ma J."/>
        </authorList>
    </citation>
    <scope>NUCLEOTIDE SEQUENCE [LARGE SCALE GENOMIC DNA]</scope>
    <source>
        <strain evidence="2">CGMCC 4.7241</strain>
    </source>
</reference>
<proteinExistence type="predicted"/>
<dbReference type="EMBL" id="JBHRZH010000019">
    <property type="protein sequence ID" value="MFC3763641.1"/>
    <property type="molecule type" value="Genomic_DNA"/>
</dbReference>
<organism evidence="1 2">
    <name type="scientific">Tenggerimyces flavus</name>
    <dbReference type="NCBI Taxonomy" id="1708749"/>
    <lineage>
        <taxon>Bacteria</taxon>
        <taxon>Bacillati</taxon>
        <taxon>Actinomycetota</taxon>
        <taxon>Actinomycetes</taxon>
        <taxon>Propionibacteriales</taxon>
        <taxon>Nocardioidaceae</taxon>
        <taxon>Tenggerimyces</taxon>
    </lineage>
</organism>
<comment type="caution">
    <text evidence="1">The sequence shown here is derived from an EMBL/GenBank/DDBJ whole genome shotgun (WGS) entry which is preliminary data.</text>
</comment>
<protein>
    <recommendedName>
        <fullName evidence="3">Rubrerythrin-like domain-containing protein</fullName>
    </recommendedName>
</protein>
<dbReference type="Proteomes" id="UP001595699">
    <property type="component" value="Unassembled WGS sequence"/>
</dbReference>
<evidence type="ECO:0000313" key="1">
    <source>
        <dbReference type="EMBL" id="MFC3763641.1"/>
    </source>
</evidence>
<evidence type="ECO:0008006" key="3">
    <source>
        <dbReference type="Google" id="ProtNLM"/>
    </source>
</evidence>
<gene>
    <name evidence="1" type="ORF">ACFOUW_22580</name>
</gene>
<evidence type="ECO:0000313" key="2">
    <source>
        <dbReference type="Proteomes" id="UP001595699"/>
    </source>
</evidence>
<keyword evidence="2" id="KW-1185">Reference proteome</keyword>